<accession>A0A8J2SRW5</accession>
<keyword evidence="6" id="KW-1185">Reference proteome</keyword>
<dbReference type="OrthoDB" id="10248581at2759"/>
<dbReference type="Pfam" id="PF13656">
    <property type="entry name" value="RNA_pol_L_2"/>
    <property type="match status" value="1"/>
</dbReference>
<feature type="non-terminal residue" evidence="5">
    <location>
        <position position="1"/>
    </location>
</feature>
<comment type="similarity">
    <text evidence="3">Belongs to the archaeal Rpo11/eukaryotic RPB11/RPC19 RNA polymerase subunit family.</text>
</comment>
<dbReference type="EMBL" id="CAKKNE010000004">
    <property type="protein sequence ID" value="CAH0375363.1"/>
    <property type="molecule type" value="Genomic_DNA"/>
</dbReference>
<dbReference type="GO" id="GO:0005665">
    <property type="term" value="C:RNA polymerase II, core complex"/>
    <property type="evidence" value="ECO:0007669"/>
    <property type="project" value="TreeGrafter"/>
</dbReference>
<protein>
    <recommendedName>
        <fullName evidence="4">DNA-directed RNA polymerase RBP11-like dimerisation domain-containing protein</fullName>
    </recommendedName>
</protein>
<gene>
    <name evidence="5" type="ORF">PECAL_4P26950</name>
</gene>
<evidence type="ECO:0000313" key="5">
    <source>
        <dbReference type="EMBL" id="CAH0375363.1"/>
    </source>
</evidence>
<dbReference type="GO" id="GO:0006366">
    <property type="term" value="P:transcription by RNA polymerase II"/>
    <property type="evidence" value="ECO:0007669"/>
    <property type="project" value="TreeGrafter"/>
</dbReference>
<dbReference type="Gene3D" id="3.30.1360.10">
    <property type="entry name" value="RNA polymerase, RBP11-like subunit"/>
    <property type="match status" value="1"/>
</dbReference>
<evidence type="ECO:0000256" key="3">
    <source>
        <dbReference type="ARBA" id="ARBA00025751"/>
    </source>
</evidence>
<reference evidence="5" key="1">
    <citation type="submission" date="2021-11" db="EMBL/GenBank/DDBJ databases">
        <authorList>
            <consortium name="Genoscope - CEA"/>
            <person name="William W."/>
        </authorList>
    </citation>
    <scope>NUCLEOTIDE SEQUENCE</scope>
</reference>
<evidence type="ECO:0000259" key="4">
    <source>
        <dbReference type="Pfam" id="PF13656"/>
    </source>
</evidence>
<feature type="domain" description="DNA-directed RNA polymerase RBP11-like dimerisation" evidence="4">
    <location>
        <begin position="3"/>
        <end position="46"/>
    </location>
</feature>
<keyword evidence="1" id="KW-0240">DNA-directed RNA polymerase</keyword>
<comment type="caution">
    <text evidence="5">The sequence shown here is derived from an EMBL/GenBank/DDBJ whole genome shotgun (WGS) entry which is preliminary data.</text>
</comment>
<evidence type="ECO:0000256" key="1">
    <source>
        <dbReference type="ARBA" id="ARBA00022478"/>
    </source>
</evidence>
<proteinExistence type="inferred from homology"/>
<dbReference type="InterPro" id="IPR009025">
    <property type="entry name" value="RBP11-like_dimer"/>
</dbReference>
<organism evidence="5 6">
    <name type="scientific">Pelagomonas calceolata</name>
    <dbReference type="NCBI Taxonomy" id="35677"/>
    <lineage>
        <taxon>Eukaryota</taxon>
        <taxon>Sar</taxon>
        <taxon>Stramenopiles</taxon>
        <taxon>Ochrophyta</taxon>
        <taxon>Pelagophyceae</taxon>
        <taxon>Pelagomonadales</taxon>
        <taxon>Pelagomonadaceae</taxon>
        <taxon>Pelagomonas</taxon>
    </lineage>
</organism>
<name>A0A8J2SRW5_9STRA</name>
<evidence type="ECO:0000256" key="2">
    <source>
        <dbReference type="ARBA" id="ARBA00023163"/>
    </source>
</evidence>
<sequence length="63" mass="6978">HTGYQLPHPLEHRMLIKVQTTGQTAAPVDVLKAAIVDLQGETEALDRGFRDGVAAVRERQMQI</sequence>
<evidence type="ECO:0000313" key="6">
    <source>
        <dbReference type="Proteomes" id="UP000789595"/>
    </source>
</evidence>
<dbReference type="Proteomes" id="UP000789595">
    <property type="component" value="Unassembled WGS sequence"/>
</dbReference>
<keyword evidence="2" id="KW-0804">Transcription</keyword>
<dbReference type="InterPro" id="IPR036603">
    <property type="entry name" value="RBP11-like"/>
</dbReference>
<dbReference type="PANTHER" id="PTHR13946:SF16">
    <property type="entry name" value="DNA-DIRECTED RNA POLYMERASE II SUBUNIT RPB11"/>
    <property type="match status" value="1"/>
</dbReference>
<dbReference type="SUPFAM" id="SSF55257">
    <property type="entry name" value="RBP11-like subunits of RNA polymerase"/>
    <property type="match status" value="1"/>
</dbReference>
<dbReference type="GO" id="GO:0003899">
    <property type="term" value="F:DNA-directed RNA polymerase activity"/>
    <property type="evidence" value="ECO:0007669"/>
    <property type="project" value="TreeGrafter"/>
</dbReference>
<dbReference type="GO" id="GO:0046983">
    <property type="term" value="F:protein dimerization activity"/>
    <property type="evidence" value="ECO:0007669"/>
    <property type="project" value="InterPro"/>
</dbReference>
<dbReference type="AlphaFoldDB" id="A0A8J2SRW5"/>
<dbReference type="PANTHER" id="PTHR13946">
    <property type="entry name" value="DNA-DIRECTED RNA POLYMERASE I,II,III"/>
    <property type="match status" value="1"/>
</dbReference>